<dbReference type="InterPro" id="IPR006186">
    <property type="entry name" value="Ser/Thr-sp_prot-phosphatase"/>
</dbReference>
<dbReference type="SUPFAM" id="SSF52540">
    <property type="entry name" value="P-loop containing nucleoside triphosphate hydrolases"/>
    <property type="match status" value="1"/>
</dbReference>
<evidence type="ECO:0000259" key="1">
    <source>
        <dbReference type="Pfam" id="PF00149"/>
    </source>
</evidence>
<evidence type="ECO:0000313" key="4">
    <source>
        <dbReference type="Proteomes" id="UP000075573"/>
    </source>
</evidence>
<evidence type="ECO:0000259" key="2">
    <source>
        <dbReference type="Pfam" id="PF09511"/>
    </source>
</evidence>
<dbReference type="EMBL" id="LHZB01000101">
    <property type="protein sequence ID" value="KXV02197.1"/>
    <property type="molecule type" value="Genomic_DNA"/>
</dbReference>
<dbReference type="InterPro" id="IPR029052">
    <property type="entry name" value="Metallo-depent_PP-like"/>
</dbReference>
<dbReference type="Gene3D" id="3.60.21.10">
    <property type="match status" value="1"/>
</dbReference>
<dbReference type="InterPro" id="IPR019039">
    <property type="entry name" value="T4-Rnl1-like_N"/>
</dbReference>
<accession>A0A149QYI6</accession>
<dbReference type="InterPro" id="IPR004843">
    <property type="entry name" value="Calcineurin-like_PHP"/>
</dbReference>
<protein>
    <submittedName>
        <fullName evidence="3">Uncharacterized protein</fullName>
    </submittedName>
</protein>
<dbReference type="GO" id="GO:0003972">
    <property type="term" value="F:RNA ligase (ATP) activity"/>
    <property type="evidence" value="ECO:0007669"/>
    <property type="project" value="TreeGrafter"/>
</dbReference>
<evidence type="ECO:0000313" key="3">
    <source>
        <dbReference type="EMBL" id="KXV02197.1"/>
    </source>
</evidence>
<dbReference type="PANTHER" id="PTHR32004:SF1">
    <property type="entry name" value="TRNA LIGASE"/>
    <property type="match status" value="1"/>
</dbReference>
<dbReference type="Pfam" id="PF00149">
    <property type="entry name" value="Metallophos"/>
    <property type="match status" value="1"/>
</dbReference>
<dbReference type="SUPFAM" id="SSF56300">
    <property type="entry name" value="Metallo-dependent phosphatases"/>
    <property type="match status" value="1"/>
</dbReference>
<gene>
    <name evidence="3" type="ORF">AD929_03605</name>
</gene>
<proteinExistence type="predicted"/>
<dbReference type="PATRIC" id="fig|442.7.peg.3208"/>
<dbReference type="Gene3D" id="3.40.50.300">
    <property type="entry name" value="P-loop containing nucleotide triphosphate hydrolases"/>
    <property type="match status" value="1"/>
</dbReference>
<reference evidence="3 4" key="1">
    <citation type="submission" date="2015-06" db="EMBL/GenBank/DDBJ databases">
        <title>Improved classification and identification of acetic acid bacteria using matrix-assisted laser desorption/ionization time-of-flight mass spectrometry; Gluconobacter nephelii and Gluconobacter uchimurae are later heterotypic synonyms of Gluconobacter japonicus and Gluconobacter oxydans, respectively.</title>
        <authorList>
            <person name="Li L."/>
            <person name="Cleenwerck I."/>
            <person name="De Vuyst L."/>
            <person name="Vandamme P."/>
        </authorList>
    </citation>
    <scope>NUCLEOTIDE SEQUENCE [LARGE SCALE GENOMIC DNA]</scope>
    <source>
        <strain evidence="3 4">LMG 1764</strain>
    </source>
</reference>
<dbReference type="GO" id="GO:0016787">
    <property type="term" value="F:hydrolase activity"/>
    <property type="evidence" value="ECO:0007669"/>
    <property type="project" value="InterPro"/>
</dbReference>
<comment type="caution">
    <text evidence="3">The sequence shown here is derived from an EMBL/GenBank/DDBJ whole genome shotgun (WGS) entry which is preliminary data.</text>
</comment>
<name>A0A149QYI6_9PROT</name>
<dbReference type="GO" id="GO:0006388">
    <property type="term" value="P:tRNA splicing, via endonucleolytic cleavage and ligation"/>
    <property type="evidence" value="ECO:0007669"/>
    <property type="project" value="TreeGrafter"/>
</dbReference>
<organism evidence="3 4">
    <name type="scientific">Gluconobacter potus</name>
    <dbReference type="NCBI Taxonomy" id="2724927"/>
    <lineage>
        <taxon>Bacteria</taxon>
        <taxon>Pseudomonadati</taxon>
        <taxon>Pseudomonadota</taxon>
        <taxon>Alphaproteobacteria</taxon>
        <taxon>Acetobacterales</taxon>
        <taxon>Acetobacteraceae</taxon>
        <taxon>Gluconobacter</taxon>
    </lineage>
</organism>
<feature type="domain" description="Calcineurin-like phosphoesterase" evidence="1">
    <location>
        <begin position="183"/>
        <end position="360"/>
    </location>
</feature>
<dbReference type="PANTHER" id="PTHR32004">
    <property type="entry name" value="TRNA LIGASE"/>
    <property type="match status" value="1"/>
</dbReference>
<dbReference type="AlphaFoldDB" id="A0A149QYI6"/>
<dbReference type="InterPro" id="IPR027417">
    <property type="entry name" value="P-loop_NTPase"/>
</dbReference>
<sequence>MRQLFILRGLPGSGKSTTLEQAGLKDLTISTDTLRLQVASPVMLANGKTSISQDINTLIWPHLFSMLEERMKRGDTSVVDAVHPKVSDFEPYRKLARRYGYDLYCLDFTGVPQDYLMWANEGRPEHRIVPDAAIQRLQGLITRSQELPEDVRVIKVKSDRSHLRELRSILVPEVADLSHWSEVVIIGDLQGCLTPLKQALGADGLRDDTFYVFVGDYCDRGEENAAVIKWLHRHAVGRDNVVLLRGNHELHLEREVAGLEPVSEEFASFTKKDFSLHGVGHSELRAIVSSLRDVFYYRRGDEKVMVSHGGLPTVPEQPWMLPSSQFVKGVGYYQQDVDTTFSELAPAGWYQVHGHRNSSGLPVQASERSFNLEGSVEFGGNLRIVRHDNEGFHPMESRNRIVRPFMKRLHRHGTLVPSWMQREVAVVEQDRFLPAADLQALRAHPGVRERQSESYPHVSSLSFTKDIFYKKAWDDVVNRARGLFIHRDTGEIVARSYDKFFTVGENNTMGLDALRERLVFPLRGMMKENGFIGITGYDRTTDTLFTSSKSTPDGKFADMFRSVLSDTLGEHKLDELRMMVRDYDASFLFEAIDPVGDPHMVEYERAEPVLLDVVHRSAEFRRLPTEDVHRLGRELGVRSAEKRLEFRNWEAFEGWYRRASTDMSKTYEGLVFTDARGEMFKTKTPFYSFWKLMRGTKEAILRERQGGRRPVSRESMGPFLQTRGLEFLTERADAFKEWAFQQPDEVLEQNIIAIRKMYEAGPALDAAPVLSGKMV</sequence>
<dbReference type="RefSeq" id="WP_062494430.1">
    <property type="nucleotide sequence ID" value="NZ_LHZB01000101.1"/>
</dbReference>
<dbReference type="Pfam" id="PF09511">
    <property type="entry name" value="RNA_lig_T4_1"/>
    <property type="match status" value="1"/>
</dbReference>
<feature type="domain" description="T4 RNA ligase 1-like N-terminal" evidence="2">
    <location>
        <begin position="480"/>
        <end position="687"/>
    </location>
</feature>
<dbReference type="Proteomes" id="UP000075573">
    <property type="component" value="Unassembled WGS sequence"/>
</dbReference>
<dbReference type="PRINTS" id="PR00114">
    <property type="entry name" value="STPHPHTASE"/>
</dbReference>
<dbReference type="Pfam" id="PF13671">
    <property type="entry name" value="AAA_33"/>
    <property type="match status" value="1"/>
</dbReference>